<accession>I7JUC2</accession>
<protein>
    <submittedName>
        <fullName evidence="2">Uncharacterized protein</fullName>
    </submittedName>
</protein>
<name>I7JUC2_9LACO</name>
<dbReference type="PATRIC" id="fig|1423758.3.peg.1379"/>
<evidence type="ECO:0000256" key="1">
    <source>
        <dbReference type="SAM" id="Phobius"/>
    </source>
</evidence>
<dbReference type="EMBL" id="CAKE01000002">
    <property type="protein sequence ID" value="CCI81201.1"/>
    <property type="molecule type" value="Genomic_DNA"/>
</dbReference>
<proteinExistence type="predicted"/>
<organism evidence="2 3">
    <name type="scientific">Lactobacillus hominis DSM 23910 = CRBIP 24.179</name>
    <dbReference type="NCBI Taxonomy" id="1423758"/>
    <lineage>
        <taxon>Bacteria</taxon>
        <taxon>Bacillati</taxon>
        <taxon>Bacillota</taxon>
        <taxon>Bacilli</taxon>
        <taxon>Lactobacillales</taxon>
        <taxon>Lactobacillaceae</taxon>
        <taxon>Lactobacillus</taxon>
    </lineage>
</organism>
<evidence type="ECO:0000313" key="3">
    <source>
        <dbReference type="Proteomes" id="UP000009320"/>
    </source>
</evidence>
<dbReference type="Proteomes" id="UP000009320">
    <property type="component" value="Unassembled WGS sequence"/>
</dbReference>
<keyword evidence="1" id="KW-0472">Membrane</keyword>
<feature type="transmembrane region" description="Helical" evidence="1">
    <location>
        <begin position="6"/>
        <end position="26"/>
    </location>
</feature>
<keyword evidence="1" id="KW-1133">Transmembrane helix</keyword>
<gene>
    <name evidence="2" type="ORF">BN55_06475</name>
</gene>
<dbReference type="GeneID" id="82848047"/>
<keyword evidence="1" id="KW-0812">Transmembrane</keyword>
<reference evidence="2 3" key="1">
    <citation type="submission" date="2012-06" db="EMBL/GenBank/DDBJ databases">
        <title>Draft Genome Sequence of Lactobacillus hominis Strain CRBIP 24.179T, isolated from human intestine.</title>
        <authorList>
            <person name="Cousin S."/>
            <person name="Ma L."/>
            <person name="Bizet C."/>
            <person name="Loux V."/>
            <person name="Bouchier C."/>
            <person name="Clermont D."/>
            <person name="Creno S."/>
        </authorList>
    </citation>
    <scope>NUCLEOTIDE SEQUENCE [LARGE SCALE GENOMIC DNA]</scope>
    <source>
        <strain evidence="3">CRBIP 24.179T</strain>
    </source>
</reference>
<evidence type="ECO:0000313" key="2">
    <source>
        <dbReference type="EMBL" id="CCI81201.1"/>
    </source>
</evidence>
<dbReference type="AlphaFoldDB" id="I7JUC2"/>
<comment type="caution">
    <text evidence="2">The sequence shown here is derived from an EMBL/GenBank/DDBJ whole genome shotgun (WGS) entry which is preliminary data.</text>
</comment>
<keyword evidence="3" id="KW-1185">Reference proteome</keyword>
<dbReference type="RefSeq" id="WP_008469861.1">
    <property type="nucleotide sequence ID" value="NZ_AYZP01000003.1"/>
</dbReference>
<dbReference type="STRING" id="1423758.FC41_GL001363"/>
<feature type="transmembrane region" description="Helical" evidence="1">
    <location>
        <begin position="47"/>
        <end position="68"/>
    </location>
</feature>
<sequence>MKITIWSILIVIIVGIWDFYLAYQRWPKANSNSKPRAKNAPKTDKTTAKMFLTLGIIFTIGGIILLFWH</sequence>